<dbReference type="Gene3D" id="3.50.50.60">
    <property type="entry name" value="FAD/NAD(P)-binding domain"/>
    <property type="match status" value="2"/>
</dbReference>
<evidence type="ECO:0000313" key="5">
    <source>
        <dbReference type="EMBL" id="MDT0632456.1"/>
    </source>
</evidence>
<feature type="domain" description="Amine oxidase" evidence="4">
    <location>
        <begin position="19"/>
        <end position="420"/>
    </location>
</feature>
<evidence type="ECO:0000256" key="3">
    <source>
        <dbReference type="ARBA" id="ARBA00040298"/>
    </source>
</evidence>
<dbReference type="InterPro" id="IPR002937">
    <property type="entry name" value="Amino_oxidase"/>
</dbReference>
<keyword evidence="6" id="KW-1185">Reference proteome</keyword>
<gene>
    <name evidence="5" type="ORF">RM540_11910</name>
</gene>
<dbReference type="RefSeq" id="WP_311664352.1">
    <property type="nucleotide sequence ID" value="NZ_JAVRHT010000028.1"/>
</dbReference>
<dbReference type="SUPFAM" id="SSF51905">
    <property type="entry name" value="FAD/NAD(P)-binding domain"/>
    <property type="match status" value="1"/>
</dbReference>
<sequence>MSASPTTVDAVVIGSGHNGLVAAAALAKSGWSVVVLEAEDTPGGCIRSGEATVPGVVHDLYSTNQNLFQQSPPYQAWEDDFERHGLRFAHSDTPFCNVFEDGTALRVVADIDRTADLLAQHSAADAEGLRRLNERFEDFQTAFLPLYNYALPSAGAAAAVAKGVASVGVERTLELARMLLGSTRELGASYFETEKAQALLATWGMHMDFGPDVSGGAVFPLMETFSNIAGGMVVAEGGASKIPQALCAMIEENGGTVRTGARVTRILTDDGRATGVEIEGGERIRAEKAVIANLMPQAIFDGLLDGVETPEPFQHKVEGYQHGPGTFMLHLTLDGPVPWAAGDDLARFAYVHIPPTVDDLARTYQQSLAGLLPDSPLLIVGQTTAVDPTRAPDGTHVLWIQVRSVPGTIQGDAADEIDATDWDGATGPFTERVLDKLERFAPGVRERIVGQHAMSPMDLERHNANLVGGDSIGGSAHFRQNFLFRPFPGWSRYEMPVEDLYLCGAATWPGPGNNATSGWLVAERLTSGVPWKEVALGAAATGATGAALWSLLSSSDE</sequence>
<evidence type="ECO:0000313" key="6">
    <source>
        <dbReference type="Proteomes" id="UP001267426"/>
    </source>
</evidence>
<name>A0ABU3BT40_9BACT</name>
<accession>A0ABU3BT40</accession>
<dbReference type="PANTHER" id="PTHR10668:SF105">
    <property type="entry name" value="DEHYDROGENASE-RELATED"/>
    <property type="match status" value="1"/>
</dbReference>
<protein>
    <recommendedName>
        <fullName evidence="3">Pyridine nucleotide-disulfide oxidoreductase domain-containing protein 2</fullName>
    </recommendedName>
</protein>
<comment type="function">
    <text evidence="1">Probable oxidoreductase that may play a role as regulator of mitochondrial function.</text>
</comment>
<reference evidence="5 6" key="1">
    <citation type="submission" date="2023-09" db="EMBL/GenBank/DDBJ databases">
        <authorList>
            <person name="Rey-Velasco X."/>
        </authorList>
    </citation>
    <scope>NUCLEOTIDE SEQUENCE [LARGE SCALE GENOMIC DNA]</scope>
    <source>
        <strain evidence="5 6">F394</strain>
    </source>
</reference>
<dbReference type="EMBL" id="JAVRHT010000028">
    <property type="protein sequence ID" value="MDT0632456.1"/>
    <property type="molecule type" value="Genomic_DNA"/>
</dbReference>
<comment type="caution">
    <text evidence="5">The sequence shown here is derived from an EMBL/GenBank/DDBJ whole genome shotgun (WGS) entry which is preliminary data.</text>
</comment>
<dbReference type="InterPro" id="IPR036188">
    <property type="entry name" value="FAD/NAD-bd_sf"/>
</dbReference>
<comment type="subunit">
    <text evidence="2">Interacts with COX5B; this interaction may contribute to localize PYROXD2 to the inner face of the inner mitochondrial membrane.</text>
</comment>
<dbReference type="PANTHER" id="PTHR10668">
    <property type="entry name" value="PHYTOENE DEHYDROGENASE"/>
    <property type="match status" value="1"/>
</dbReference>
<dbReference type="Proteomes" id="UP001267426">
    <property type="component" value="Unassembled WGS sequence"/>
</dbReference>
<evidence type="ECO:0000256" key="1">
    <source>
        <dbReference type="ARBA" id="ARBA00037217"/>
    </source>
</evidence>
<dbReference type="Pfam" id="PF01593">
    <property type="entry name" value="Amino_oxidase"/>
    <property type="match status" value="1"/>
</dbReference>
<organism evidence="5 6">
    <name type="scientific">Rubrivirga litoralis</name>
    <dbReference type="NCBI Taxonomy" id="3075598"/>
    <lineage>
        <taxon>Bacteria</taxon>
        <taxon>Pseudomonadati</taxon>
        <taxon>Rhodothermota</taxon>
        <taxon>Rhodothermia</taxon>
        <taxon>Rhodothermales</taxon>
        <taxon>Rubricoccaceae</taxon>
        <taxon>Rubrivirga</taxon>
    </lineage>
</organism>
<evidence type="ECO:0000256" key="2">
    <source>
        <dbReference type="ARBA" id="ARBA00038825"/>
    </source>
</evidence>
<proteinExistence type="predicted"/>
<evidence type="ECO:0000259" key="4">
    <source>
        <dbReference type="Pfam" id="PF01593"/>
    </source>
</evidence>